<dbReference type="EMBL" id="LFXJ01000013">
    <property type="protein sequence ID" value="KMY28372.1"/>
    <property type="molecule type" value="Genomic_DNA"/>
</dbReference>
<dbReference type="Proteomes" id="UP000037326">
    <property type="component" value="Unassembled WGS sequence"/>
</dbReference>
<sequence>MGISNNRGTKAKTITSCDNAFVTNIVLARDPGAQRMFSVRKRSANVAAANVLSVRKQSDSNNKSGSSDAPQEALLCAKAKRQRQMFYLCESEASATKRPVGTEINHMSWLLSIF</sequence>
<protein>
    <submittedName>
        <fullName evidence="1">Uncharacterized protein</fullName>
    </submittedName>
</protein>
<organism evidence="1 2">
    <name type="scientific">Lysinibacillus xylanilyticus</name>
    <dbReference type="NCBI Taxonomy" id="582475"/>
    <lineage>
        <taxon>Bacteria</taxon>
        <taxon>Bacillati</taxon>
        <taxon>Bacillota</taxon>
        <taxon>Bacilli</taxon>
        <taxon>Bacillales</taxon>
        <taxon>Bacillaceae</taxon>
        <taxon>Lysinibacillus</taxon>
    </lineage>
</organism>
<comment type="caution">
    <text evidence="1">The sequence shown here is derived from an EMBL/GenBank/DDBJ whole genome shotgun (WGS) entry which is preliminary data.</text>
</comment>
<dbReference type="PATRIC" id="fig|582475.4.peg.4861"/>
<accession>A0A0K9F2C4</accession>
<evidence type="ECO:0000313" key="1">
    <source>
        <dbReference type="EMBL" id="KMY28372.1"/>
    </source>
</evidence>
<name>A0A0K9F2C4_9BACI</name>
<dbReference type="AlphaFoldDB" id="A0A0K9F2C4"/>
<reference evidence="2" key="1">
    <citation type="submission" date="2015-07" db="EMBL/GenBank/DDBJ databases">
        <authorList>
            <consortium name="Consortium for Microbial Forensics and Genomics (microFORGE)"/>
            <person name="Knight B.M."/>
            <person name="Roberts D.P."/>
            <person name="Lin D."/>
            <person name="Hari K."/>
            <person name="Fletcher J."/>
            <person name="Melcher U."/>
            <person name="Blagden T."/>
            <person name="Winegar R.A."/>
        </authorList>
    </citation>
    <scope>NUCLEOTIDE SEQUENCE [LARGE SCALE GENOMIC DNA]</scope>
    <source>
        <strain evidence="2">DSM 23493</strain>
    </source>
</reference>
<evidence type="ECO:0000313" key="2">
    <source>
        <dbReference type="Proteomes" id="UP000037326"/>
    </source>
</evidence>
<gene>
    <name evidence="1" type="ORF">ACZ11_24435</name>
</gene>
<proteinExistence type="predicted"/>